<dbReference type="Pfam" id="PF03780">
    <property type="entry name" value="Asp23"/>
    <property type="match status" value="1"/>
</dbReference>
<dbReference type="PANTHER" id="PTHR34297">
    <property type="entry name" value="HYPOTHETICAL CYTOSOLIC PROTEIN-RELATED"/>
    <property type="match status" value="1"/>
</dbReference>
<sequence>MEKELKNELGKIIIDEEVIAKTAGIAVMECYGLVGMSSRGMQDGLADLLGWDNISKGVGVNINGEKVHLDLNIIVEYGTNIHEVAHNVMDRVRYTLQNKVGIEVVTIDVNVRGVRVGDAN</sequence>
<dbReference type="EMBL" id="FOTI01000001">
    <property type="protein sequence ID" value="SFL05625.1"/>
    <property type="molecule type" value="Genomic_DNA"/>
</dbReference>
<organism evidence="2 3">
    <name type="scientific">Halanaerobium salsuginis</name>
    <dbReference type="NCBI Taxonomy" id="29563"/>
    <lineage>
        <taxon>Bacteria</taxon>
        <taxon>Bacillati</taxon>
        <taxon>Bacillota</taxon>
        <taxon>Clostridia</taxon>
        <taxon>Halanaerobiales</taxon>
        <taxon>Halanaerobiaceae</taxon>
        <taxon>Halanaerobium</taxon>
    </lineage>
</organism>
<accession>A0A1I4EIR5</accession>
<evidence type="ECO:0000313" key="3">
    <source>
        <dbReference type="Proteomes" id="UP000199006"/>
    </source>
</evidence>
<dbReference type="OrthoDB" id="9791482at2"/>
<reference evidence="2 3" key="1">
    <citation type="submission" date="2016-10" db="EMBL/GenBank/DDBJ databases">
        <authorList>
            <person name="de Groot N.N."/>
        </authorList>
    </citation>
    <scope>NUCLEOTIDE SEQUENCE [LARGE SCALE GENOMIC DNA]</scope>
    <source>
        <strain evidence="2 3">ATCC 51327</strain>
    </source>
</reference>
<protein>
    <submittedName>
        <fullName evidence="2">Uncharacterized conserved protein YloU, alkaline shock protein (Asp23) family</fullName>
    </submittedName>
</protein>
<comment type="similarity">
    <text evidence="1">Belongs to the asp23 family.</text>
</comment>
<evidence type="ECO:0000313" key="2">
    <source>
        <dbReference type="EMBL" id="SFL05625.1"/>
    </source>
</evidence>
<dbReference type="RefSeq" id="WP_089857734.1">
    <property type="nucleotide sequence ID" value="NZ_FOTI01000001.1"/>
</dbReference>
<dbReference type="Proteomes" id="UP000199006">
    <property type="component" value="Unassembled WGS sequence"/>
</dbReference>
<dbReference type="STRING" id="29563.SAMN02983006_00002"/>
<dbReference type="InterPro" id="IPR005531">
    <property type="entry name" value="Asp23"/>
</dbReference>
<dbReference type="AlphaFoldDB" id="A0A1I4EIR5"/>
<gene>
    <name evidence="2" type="ORF">SAMN02983006_00002</name>
</gene>
<keyword evidence="3" id="KW-1185">Reference proteome</keyword>
<name>A0A1I4EIR5_9FIRM</name>
<proteinExistence type="inferred from homology"/>
<evidence type="ECO:0000256" key="1">
    <source>
        <dbReference type="ARBA" id="ARBA00005721"/>
    </source>
</evidence>
<dbReference type="PANTHER" id="PTHR34297:SF2">
    <property type="entry name" value="ASP23_GLS24 FAMILY ENVELOPE STRESS RESPONSE PROTEIN"/>
    <property type="match status" value="1"/>
</dbReference>